<feature type="transmembrane region" description="Helical" evidence="13">
    <location>
        <begin position="61"/>
        <end position="81"/>
    </location>
</feature>
<keyword evidence="4 12" id="KW-0808">Transferase</keyword>
<organism evidence="14 15">
    <name type="scientific">Gulosibacter faecalis</name>
    <dbReference type="NCBI Taxonomy" id="272240"/>
    <lineage>
        <taxon>Bacteria</taxon>
        <taxon>Bacillati</taxon>
        <taxon>Actinomycetota</taxon>
        <taxon>Actinomycetes</taxon>
        <taxon>Micrococcales</taxon>
        <taxon>Microbacteriaceae</taxon>
        <taxon>Gulosibacter</taxon>
    </lineage>
</organism>
<dbReference type="PIRSF" id="PIRSF000847">
    <property type="entry name" value="Phos_ph_gly_syn"/>
    <property type="match status" value="1"/>
</dbReference>
<keyword evidence="9" id="KW-0594">Phospholipid biosynthesis</keyword>
<evidence type="ECO:0000313" key="15">
    <source>
        <dbReference type="Proteomes" id="UP001597492"/>
    </source>
</evidence>
<evidence type="ECO:0000256" key="4">
    <source>
        <dbReference type="ARBA" id="ARBA00022679"/>
    </source>
</evidence>
<dbReference type="Gene3D" id="1.20.120.1760">
    <property type="match status" value="1"/>
</dbReference>
<dbReference type="InterPro" id="IPR048254">
    <property type="entry name" value="CDP_ALCOHOL_P_TRANSF_CS"/>
</dbReference>
<evidence type="ECO:0000256" key="6">
    <source>
        <dbReference type="ARBA" id="ARBA00022989"/>
    </source>
</evidence>
<evidence type="ECO:0000313" key="14">
    <source>
        <dbReference type="EMBL" id="MFD2758773.1"/>
    </source>
</evidence>
<sequence length="222" mass="23669">MTESSNAAGGADTRPRVWRAGDGPVSNWAVPNLITIVRILFVPAFAWAMLADAGEHGALRWVALALFVVGIGSDAIDGHLARSRNLISDLGKLLDPIADKALTGAALILLSLLGELPWWVTGLILLRELGITVWRLVEARRIVLPAGRGGKLKTVMQAIAISLAIAPLPALLGDWMHWVNGITMAAAFVLTIWSGIDYLVRAYWPKKTDADGASAQASGEHA</sequence>
<feature type="transmembrane region" description="Helical" evidence="13">
    <location>
        <begin position="178"/>
        <end position="200"/>
    </location>
</feature>
<keyword evidence="7" id="KW-0443">Lipid metabolism</keyword>
<evidence type="ECO:0000256" key="10">
    <source>
        <dbReference type="ARBA" id="ARBA00023264"/>
    </source>
</evidence>
<dbReference type="PANTHER" id="PTHR14269">
    <property type="entry name" value="CDP-DIACYLGLYCEROL--GLYCEROL-3-PHOSPHATE 3-PHOSPHATIDYLTRANSFERASE-RELATED"/>
    <property type="match status" value="1"/>
</dbReference>
<dbReference type="Proteomes" id="UP001597492">
    <property type="component" value="Unassembled WGS sequence"/>
</dbReference>
<evidence type="ECO:0000256" key="13">
    <source>
        <dbReference type="SAM" id="Phobius"/>
    </source>
</evidence>
<feature type="transmembrane region" description="Helical" evidence="13">
    <location>
        <begin position="28"/>
        <end position="49"/>
    </location>
</feature>
<evidence type="ECO:0000256" key="12">
    <source>
        <dbReference type="RuleBase" id="RU003750"/>
    </source>
</evidence>
<keyword evidence="10" id="KW-1208">Phospholipid metabolism</keyword>
<dbReference type="EC" id="2.7.8.5" evidence="11"/>
<dbReference type="GO" id="GO:0008444">
    <property type="term" value="F:CDP-diacylglycerol-glycerol-3-phosphate 3-phosphatidyltransferase activity"/>
    <property type="evidence" value="ECO:0007669"/>
    <property type="project" value="UniProtKB-EC"/>
</dbReference>
<dbReference type="EMBL" id="JBHUNE010000007">
    <property type="protein sequence ID" value="MFD2758773.1"/>
    <property type="molecule type" value="Genomic_DNA"/>
</dbReference>
<keyword evidence="3" id="KW-0444">Lipid biosynthesis</keyword>
<evidence type="ECO:0000256" key="7">
    <source>
        <dbReference type="ARBA" id="ARBA00023098"/>
    </source>
</evidence>
<gene>
    <name evidence="14" type="primary">pgsA</name>
    <name evidence="14" type="ORF">ACFSW7_10340</name>
</gene>
<dbReference type="InterPro" id="IPR050324">
    <property type="entry name" value="CDP-alcohol_PTase-I"/>
</dbReference>
<feature type="transmembrane region" description="Helical" evidence="13">
    <location>
        <begin position="101"/>
        <end position="126"/>
    </location>
</feature>
<evidence type="ECO:0000256" key="5">
    <source>
        <dbReference type="ARBA" id="ARBA00022692"/>
    </source>
</evidence>
<dbReference type="RefSeq" id="WP_019619096.1">
    <property type="nucleotide sequence ID" value="NZ_JBHUNE010000007.1"/>
</dbReference>
<keyword evidence="6 13" id="KW-1133">Transmembrane helix</keyword>
<protein>
    <recommendedName>
        <fullName evidence="11">CDP-diacylglycerol--glycerol-3-phosphate 3-phosphatidyltransferase</fullName>
        <ecNumber evidence="11">2.7.8.5</ecNumber>
    </recommendedName>
</protein>
<evidence type="ECO:0000256" key="2">
    <source>
        <dbReference type="ARBA" id="ARBA00010441"/>
    </source>
</evidence>
<proteinExistence type="inferred from homology"/>
<comment type="similarity">
    <text evidence="2 12">Belongs to the CDP-alcohol phosphatidyltransferase class-I family.</text>
</comment>
<evidence type="ECO:0000256" key="1">
    <source>
        <dbReference type="ARBA" id="ARBA00004141"/>
    </source>
</evidence>
<reference evidence="15" key="1">
    <citation type="journal article" date="2019" name="Int. J. Syst. Evol. Microbiol.">
        <title>The Global Catalogue of Microorganisms (GCM) 10K type strain sequencing project: providing services to taxonomists for standard genome sequencing and annotation.</title>
        <authorList>
            <consortium name="The Broad Institute Genomics Platform"/>
            <consortium name="The Broad Institute Genome Sequencing Center for Infectious Disease"/>
            <person name="Wu L."/>
            <person name="Ma J."/>
        </authorList>
    </citation>
    <scope>NUCLEOTIDE SEQUENCE [LARGE SCALE GENOMIC DNA]</scope>
    <source>
        <strain evidence="15">TISTR 1514</strain>
    </source>
</reference>
<evidence type="ECO:0000256" key="11">
    <source>
        <dbReference type="NCBIfam" id="TIGR00560"/>
    </source>
</evidence>
<keyword evidence="5 13" id="KW-0812">Transmembrane</keyword>
<comment type="subcellular location">
    <subcellularLocation>
        <location evidence="1">Membrane</location>
        <topology evidence="1">Multi-pass membrane protein</topology>
    </subcellularLocation>
</comment>
<evidence type="ECO:0000256" key="3">
    <source>
        <dbReference type="ARBA" id="ARBA00022516"/>
    </source>
</evidence>
<dbReference type="InterPro" id="IPR004570">
    <property type="entry name" value="Phosphatidylglycerol_P_synth"/>
</dbReference>
<dbReference type="PANTHER" id="PTHR14269:SF52">
    <property type="entry name" value="PHOSPHATIDYLGLYCEROPHOSPHATE SYNTHASE-RELATED"/>
    <property type="match status" value="1"/>
</dbReference>
<evidence type="ECO:0000256" key="9">
    <source>
        <dbReference type="ARBA" id="ARBA00023209"/>
    </source>
</evidence>
<dbReference type="NCBIfam" id="TIGR00560">
    <property type="entry name" value="pgsA"/>
    <property type="match status" value="1"/>
</dbReference>
<dbReference type="Pfam" id="PF01066">
    <property type="entry name" value="CDP-OH_P_transf"/>
    <property type="match status" value="1"/>
</dbReference>
<evidence type="ECO:0000256" key="8">
    <source>
        <dbReference type="ARBA" id="ARBA00023136"/>
    </source>
</evidence>
<accession>A0ABW5V0E7</accession>
<keyword evidence="15" id="KW-1185">Reference proteome</keyword>
<dbReference type="InterPro" id="IPR043130">
    <property type="entry name" value="CDP-OH_PTrfase_TM_dom"/>
</dbReference>
<feature type="transmembrane region" description="Helical" evidence="13">
    <location>
        <begin position="154"/>
        <end position="172"/>
    </location>
</feature>
<keyword evidence="8 13" id="KW-0472">Membrane</keyword>
<dbReference type="InterPro" id="IPR000462">
    <property type="entry name" value="CDP-OH_P_trans"/>
</dbReference>
<comment type="caution">
    <text evidence="14">The sequence shown here is derived from an EMBL/GenBank/DDBJ whole genome shotgun (WGS) entry which is preliminary data.</text>
</comment>
<name>A0ABW5V0E7_9MICO</name>
<dbReference type="PROSITE" id="PS00379">
    <property type="entry name" value="CDP_ALCOHOL_P_TRANSF"/>
    <property type="match status" value="1"/>
</dbReference>